<reference evidence="1" key="1">
    <citation type="submission" date="2019-12" db="EMBL/GenBank/DDBJ databases">
        <title>Genome sequencing and annotation of Brassica cretica.</title>
        <authorList>
            <person name="Studholme D.J."/>
            <person name="Sarris P.F."/>
        </authorList>
    </citation>
    <scope>NUCLEOTIDE SEQUENCE</scope>
    <source>
        <strain evidence="1">PFS-001/15</strain>
        <tissue evidence="1">Leaf</tissue>
    </source>
</reference>
<proteinExistence type="predicted"/>
<dbReference type="AlphaFoldDB" id="A0A8S9G4R2"/>
<name>A0A8S9G4R2_BRACR</name>
<protein>
    <submittedName>
        <fullName evidence="1">Uncharacterized protein</fullName>
    </submittedName>
</protein>
<dbReference type="Proteomes" id="UP000712281">
    <property type="component" value="Unassembled WGS sequence"/>
</dbReference>
<evidence type="ECO:0000313" key="1">
    <source>
        <dbReference type="EMBL" id="KAF2540983.1"/>
    </source>
</evidence>
<gene>
    <name evidence="1" type="ORF">F2Q68_00031258</name>
</gene>
<sequence length="117" mass="13286">MITESSSCFYSAITHSFPMILSCPFDGYHPCQDSSNPSRSSSSQLLMKSFPNEVLFLTICPVHTKAQFSVSVSPLSLRVWVWPRTPSTLRFSSLKVPINEHTYSLQFKRTLHTQVSR</sequence>
<dbReference type="EMBL" id="QGKW02002005">
    <property type="protein sequence ID" value="KAF2540983.1"/>
    <property type="molecule type" value="Genomic_DNA"/>
</dbReference>
<accession>A0A8S9G4R2</accession>
<comment type="caution">
    <text evidence="1">The sequence shown here is derived from an EMBL/GenBank/DDBJ whole genome shotgun (WGS) entry which is preliminary data.</text>
</comment>
<organism evidence="1 2">
    <name type="scientific">Brassica cretica</name>
    <name type="common">Mustard</name>
    <dbReference type="NCBI Taxonomy" id="69181"/>
    <lineage>
        <taxon>Eukaryota</taxon>
        <taxon>Viridiplantae</taxon>
        <taxon>Streptophyta</taxon>
        <taxon>Embryophyta</taxon>
        <taxon>Tracheophyta</taxon>
        <taxon>Spermatophyta</taxon>
        <taxon>Magnoliopsida</taxon>
        <taxon>eudicotyledons</taxon>
        <taxon>Gunneridae</taxon>
        <taxon>Pentapetalae</taxon>
        <taxon>rosids</taxon>
        <taxon>malvids</taxon>
        <taxon>Brassicales</taxon>
        <taxon>Brassicaceae</taxon>
        <taxon>Brassiceae</taxon>
        <taxon>Brassica</taxon>
    </lineage>
</organism>
<evidence type="ECO:0000313" key="2">
    <source>
        <dbReference type="Proteomes" id="UP000712281"/>
    </source>
</evidence>